<evidence type="ECO:0000313" key="2">
    <source>
        <dbReference type="Proteomes" id="UP001494588"/>
    </source>
</evidence>
<accession>A0ABU9QLE3</accession>
<reference evidence="1 2" key="1">
    <citation type="submission" date="2024-01" db="EMBL/GenBank/DDBJ databases">
        <title>The diversity of rhizobia nodulating Mimosa spp. in eleven states of Brazil covering several biomes is determined by host plant, location, and edaphic factors.</title>
        <authorList>
            <person name="Rouws L."/>
            <person name="Barauna A."/>
            <person name="Beukes C."/>
            <person name="De Faria S.M."/>
            <person name="Gross E."/>
            <person name="Dos Reis Junior F.B."/>
            <person name="Simon M."/>
            <person name="Maluk M."/>
            <person name="Odee D.W."/>
            <person name="Kenicer G."/>
            <person name="Young J.P.W."/>
            <person name="Reis V.M."/>
            <person name="Zilli J."/>
            <person name="James E.K."/>
        </authorList>
    </citation>
    <scope>NUCLEOTIDE SEQUENCE [LARGE SCALE GENOMIC DNA]</scope>
    <source>
        <strain evidence="1 2">JPY77</strain>
    </source>
</reference>
<gene>
    <name evidence="1" type="ORF">V4C55_31765</name>
</gene>
<protein>
    <submittedName>
        <fullName evidence="1">H-NS family nucleoid-associated regulatory protein</fullName>
    </submittedName>
</protein>
<keyword evidence="2" id="KW-1185">Reference proteome</keyword>
<proteinExistence type="predicted"/>
<dbReference type="Gene3D" id="4.10.430.10">
    <property type="entry name" value="Histone-like protein H-NS, C-terminal domain"/>
    <property type="match status" value="1"/>
</dbReference>
<dbReference type="InterPro" id="IPR037150">
    <property type="entry name" value="H-NS_C_dom_sf"/>
</dbReference>
<name>A0ABU9QLE3_9BURK</name>
<dbReference type="RefSeq" id="WP_201658783.1">
    <property type="nucleotide sequence ID" value="NZ_CAJHCS010000032.1"/>
</dbReference>
<dbReference type="EMBL" id="JAZHGC010000034">
    <property type="protein sequence ID" value="MEM5290311.1"/>
    <property type="molecule type" value="Genomic_DNA"/>
</dbReference>
<sequence length="111" mass="12427">MRGKIADGEARDRLIIWIRRRMEEFGITTDTLAASIAHDEAHPPLYRDARGHQWNGLGDMPDWLLAAKNAGVSPEFFRIETTSNAPTPIATQTTQAQAIVDPRQLNLFDTV</sequence>
<comment type="caution">
    <text evidence="1">The sequence shown here is derived from an EMBL/GenBank/DDBJ whole genome shotgun (WGS) entry which is preliminary data.</text>
</comment>
<dbReference type="SUPFAM" id="SSF81273">
    <property type="entry name" value="H-NS histone-like proteins"/>
    <property type="match status" value="1"/>
</dbReference>
<organism evidence="1 2">
    <name type="scientific">Paraburkholderia sabiae</name>
    <dbReference type="NCBI Taxonomy" id="273251"/>
    <lineage>
        <taxon>Bacteria</taxon>
        <taxon>Pseudomonadati</taxon>
        <taxon>Pseudomonadota</taxon>
        <taxon>Betaproteobacteria</taxon>
        <taxon>Burkholderiales</taxon>
        <taxon>Burkholderiaceae</taxon>
        <taxon>Paraburkholderia</taxon>
    </lineage>
</organism>
<evidence type="ECO:0000313" key="1">
    <source>
        <dbReference type="EMBL" id="MEM5290311.1"/>
    </source>
</evidence>
<dbReference type="Proteomes" id="UP001494588">
    <property type="component" value="Unassembled WGS sequence"/>
</dbReference>